<dbReference type="EMBL" id="JAFNEN010000498">
    <property type="protein sequence ID" value="KAG8181750.1"/>
    <property type="molecule type" value="Genomic_DNA"/>
</dbReference>
<protein>
    <submittedName>
        <fullName evidence="1">Uncharacterized protein</fullName>
    </submittedName>
</protein>
<evidence type="ECO:0000313" key="2">
    <source>
        <dbReference type="Proteomes" id="UP000827092"/>
    </source>
</evidence>
<accession>A0AAV6UCI9</accession>
<reference evidence="1 2" key="1">
    <citation type="journal article" date="2022" name="Nat. Ecol. Evol.">
        <title>A masculinizing supergene underlies an exaggerated male reproductive morph in a spider.</title>
        <authorList>
            <person name="Hendrickx F."/>
            <person name="De Corte Z."/>
            <person name="Sonet G."/>
            <person name="Van Belleghem S.M."/>
            <person name="Kostlbacher S."/>
            <person name="Vangestel C."/>
        </authorList>
    </citation>
    <scope>NUCLEOTIDE SEQUENCE [LARGE SCALE GENOMIC DNA]</scope>
    <source>
        <strain evidence="1">W744_W776</strain>
    </source>
</reference>
<comment type="caution">
    <text evidence="1">The sequence shown here is derived from an EMBL/GenBank/DDBJ whole genome shotgun (WGS) entry which is preliminary data.</text>
</comment>
<sequence length="188" mass="21232">MEDFVSNATDDADGHTLCLNDRFLIDEWPQSFSGRWLLPYQARVSDTYPPLMASLYMLKAICPYVIDTCFQLYGNHICSVPVTFPLSLEKTATFIHSRSSNCTLLVNTPHEPQSQLPTHSTILPSATYDPWKGGGWNEKFLEISPHPQFWRGVFLWGAICSSSFAQPPERPSPMVGAKSVLYQPFKEL</sequence>
<dbReference type="Proteomes" id="UP000827092">
    <property type="component" value="Unassembled WGS sequence"/>
</dbReference>
<evidence type="ECO:0000313" key="1">
    <source>
        <dbReference type="EMBL" id="KAG8181750.1"/>
    </source>
</evidence>
<name>A0AAV6UCI9_9ARAC</name>
<gene>
    <name evidence="1" type="ORF">JTE90_028288</name>
</gene>
<keyword evidence="2" id="KW-1185">Reference proteome</keyword>
<dbReference type="AlphaFoldDB" id="A0AAV6UCI9"/>
<organism evidence="1 2">
    <name type="scientific">Oedothorax gibbosus</name>
    <dbReference type="NCBI Taxonomy" id="931172"/>
    <lineage>
        <taxon>Eukaryota</taxon>
        <taxon>Metazoa</taxon>
        <taxon>Ecdysozoa</taxon>
        <taxon>Arthropoda</taxon>
        <taxon>Chelicerata</taxon>
        <taxon>Arachnida</taxon>
        <taxon>Araneae</taxon>
        <taxon>Araneomorphae</taxon>
        <taxon>Entelegynae</taxon>
        <taxon>Araneoidea</taxon>
        <taxon>Linyphiidae</taxon>
        <taxon>Erigoninae</taxon>
        <taxon>Oedothorax</taxon>
    </lineage>
</organism>
<proteinExistence type="predicted"/>